<dbReference type="OrthoDB" id="1357832at2"/>
<evidence type="ECO:0000313" key="1">
    <source>
        <dbReference type="EMBL" id="SFB22787.1"/>
    </source>
</evidence>
<dbReference type="RefSeq" id="WP_091477078.1">
    <property type="nucleotide sequence ID" value="NZ_FOJT01000005.1"/>
</dbReference>
<proteinExistence type="predicted"/>
<sequence length="113" mass="13720">MTSEETNQKIIHFFENIEKYYGCKTEITEGLYSNSEVNNPDFITWTLSEFELIRSAYRNNGERFMFEGEKMYFEISAKNIISLEEPGRNKFEFLEQYSETVFRITKIRFHYKY</sequence>
<dbReference type="Proteomes" id="UP000199604">
    <property type="component" value="Unassembled WGS sequence"/>
</dbReference>
<keyword evidence="2" id="KW-1185">Reference proteome</keyword>
<dbReference type="EMBL" id="FOJT01000005">
    <property type="protein sequence ID" value="SFB22787.1"/>
    <property type="molecule type" value="Genomic_DNA"/>
</dbReference>
<dbReference type="STRING" id="498292.SAMN05660845_2148"/>
<reference evidence="2" key="1">
    <citation type="submission" date="2016-10" db="EMBL/GenBank/DDBJ databases">
        <authorList>
            <person name="Varghese N."/>
            <person name="Submissions S."/>
        </authorList>
    </citation>
    <scope>NUCLEOTIDE SEQUENCE [LARGE SCALE GENOMIC DNA]</scope>
    <source>
        <strain evidence="2">DSM 21789</strain>
    </source>
</reference>
<evidence type="ECO:0000313" key="2">
    <source>
        <dbReference type="Proteomes" id="UP000199604"/>
    </source>
</evidence>
<organism evidence="1 2">
    <name type="scientific">Flavobacterium swingsii</name>
    <dbReference type="NCBI Taxonomy" id="498292"/>
    <lineage>
        <taxon>Bacteria</taxon>
        <taxon>Pseudomonadati</taxon>
        <taxon>Bacteroidota</taxon>
        <taxon>Flavobacteriia</taxon>
        <taxon>Flavobacteriales</taxon>
        <taxon>Flavobacteriaceae</taxon>
        <taxon>Flavobacterium</taxon>
    </lineage>
</organism>
<protein>
    <submittedName>
        <fullName evidence="1">Uncharacterized protein</fullName>
    </submittedName>
</protein>
<dbReference type="AlphaFoldDB" id="A0A1I0ZBP8"/>
<name>A0A1I0ZBP8_9FLAO</name>
<gene>
    <name evidence="1" type="ORF">SAMN05660845_2148</name>
</gene>
<accession>A0A1I0ZBP8</accession>